<dbReference type="EMBL" id="JX684082">
    <property type="protein sequence ID" value="AGF93134.1"/>
    <property type="molecule type" value="Genomic_DNA"/>
</dbReference>
<evidence type="ECO:0000313" key="2">
    <source>
        <dbReference type="EMBL" id="AGF93134.1"/>
    </source>
</evidence>
<name>M1PVG4_9ZZZZ</name>
<evidence type="ECO:0000256" key="1">
    <source>
        <dbReference type="SAM" id="MobiDB-lite"/>
    </source>
</evidence>
<protein>
    <submittedName>
        <fullName evidence="2">RecT protein</fullName>
    </submittedName>
</protein>
<dbReference type="Pfam" id="PF03837">
    <property type="entry name" value="RecT"/>
    <property type="match status" value="1"/>
</dbReference>
<feature type="compositionally biased region" description="Basic and acidic residues" evidence="1">
    <location>
        <begin position="225"/>
        <end position="247"/>
    </location>
</feature>
<dbReference type="GO" id="GO:0006259">
    <property type="term" value="P:DNA metabolic process"/>
    <property type="evidence" value="ECO:0007669"/>
    <property type="project" value="InterPro"/>
</dbReference>
<sequence length="262" mass="29513">MSNELQNIKPEVFGEVEDKLGSLADNNGIDLPENYSARNALKQAYLKLQSKDEPVFDKYKDETIYNALLDTLTQGLNPGKDQVYYIGYGNHLTAQKSYFGNIALAKRMAGVQEVSSNVILEGDEVDISIERGQQVIESHDRNFDSMDGQVKGAYAVISFEDERKDKYEIMTLKELKQAWAQGKSFGGNGKSPHHKFTKEMAKKTVINRALKPLIKASDDSGLIKEKPKLEKLKDGQQERTEGEKIEEVDVDKEEVVEVDYDV</sequence>
<reference evidence="2" key="1">
    <citation type="journal article" date="2013" name="Syst. Appl. Microbiol.">
        <title>New insights into the archaeal diversity of a hypersaline microbial mat obtained by a metagenomic approach.</title>
        <authorList>
            <person name="Lopez-Lopez A."/>
            <person name="Richter M."/>
            <person name="Pena A."/>
            <person name="Tamames J."/>
            <person name="Rossello-Mora R."/>
        </authorList>
    </citation>
    <scope>NUCLEOTIDE SEQUENCE</scope>
</reference>
<organism evidence="2">
    <name type="scientific">uncultured organism</name>
    <dbReference type="NCBI Taxonomy" id="155900"/>
    <lineage>
        <taxon>unclassified sequences</taxon>
        <taxon>environmental samples</taxon>
    </lineage>
</organism>
<gene>
    <name evidence="2" type="ORF">FLSS-17_0042</name>
</gene>
<dbReference type="AlphaFoldDB" id="M1PVG4"/>
<proteinExistence type="predicted"/>
<dbReference type="InterPro" id="IPR018330">
    <property type="entry name" value="RecT_fam"/>
</dbReference>
<feature type="region of interest" description="Disordered" evidence="1">
    <location>
        <begin position="225"/>
        <end position="250"/>
    </location>
</feature>
<accession>M1PVG4</accession>
<dbReference type="GO" id="GO:0003677">
    <property type="term" value="F:DNA binding"/>
    <property type="evidence" value="ECO:0007669"/>
    <property type="project" value="InterPro"/>
</dbReference>